<dbReference type="HOGENOM" id="CLU_043652_0_0_7"/>
<dbReference type="RefSeq" id="WP_015469364.1">
    <property type="nucleotide sequence ID" value="NC_020813.1"/>
</dbReference>
<evidence type="ECO:0000313" key="1">
    <source>
        <dbReference type="EMBL" id="AGH94874.1"/>
    </source>
</evidence>
<dbReference type="KEGG" id="bex:A11Q_654"/>
<dbReference type="PATRIC" id="fig|1184267.3.peg.663"/>
<protein>
    <recommendedName>
        <fullName evidence="3">Outer membrane protein</fullName>
    </recommendedName>
</protein>
<dbReference type="eggNOG" id="ENOG502Z88H">
    <property type="taxonomic scope" value="Bacteria"/>
</dbReference>
<dbReference type="InterPro" id="IPR011486">
    <property type="entry name" value="BBP2"/>
</dbReference>
<dbReference type="Pfam" id="PF07642">
    <property type="entry name" value="BBP2"/>
    <property type="match status" value="1"/>
</dbReference>
<evidence type="ECO:0000313" key="2">
    <source>
        <dbReference type="Proteomes" id="UP000012040"/>
    </source>
</evidence>
<proteinExistence type="predicted"/>
<dbReference type="OrthoDB" id="103154at2"/>
<keyword evidence="2" id="KW-1185">Reference proteome</keyword>
<dbReference type="Proteomes" id="UP000012040">
    <property type="component" value="Chromosome"/>
</dbReference>
<accession>M4VP17</accession>
<organism evidence="1 2">
    <name type="scientific">Pseudobdellovibrio exovorus JSS</name>
    <dbReference type="NCBI Taxonomy" id="1184267"/>
    <lineage>
        <taxon>Bacteria</taxon>
        <taxon>Pseudomonadati</taxon>
        <taxon>Bdellovibrionota</taxon>
        <taxon>Bdellovibrionia</taxon>
        <taxon>Bdellovibrionales</taxon>
        <taxon>Pseudobdellovibrionaceae</taxon>
        <taxon>Pseudobdellovibrio</taxon>
    </lineage>
</organism>
<gene>
    <name evidence="1" type="ORF">A11Q_654</name>
</gene>
<dbReference type="STRING" id="1184267.A11Q_654"/>
<name>M4VP17_9BACT</name>
<dbReference type="AlphaFoldDB" id="M4VP17"/>
<reference evidence="1 2" key="1">
    <citation type="journal article" date="2013" name="ISME J.">
        <title>By their genes ye shall know them: genomic signatures of predatory bacteria.</title>
        <authorList>
            <person name="Pasternak Z."/>
            <person name="Pietrokovski S."/>
            <person name="Rotem O."/>
            <person name="Gophna U."/>
            <person name="Lurie-Weinberger M.N."/>
            <person name="Jurkevitch E."/>
        </authorList>
    </citation>
    <scope>NUCLEOTIDE SEQUENCE [LARGE SCALE GENOMIC DNA]</scope>
    <source>
        <strain evidence="1 2">JSS</strain>
    </source>
</reference>
<sequence>MGTQKLQKNKILSNLKNTKSGLMALLTGTALIIPNQGFSATDRKITWSGYVDTQYAFDFNSPANGDRAFTTQPARNNEFNINLGFIEVRSESTKTRGRFALQAGTAVQSNYSSEPTRGSISGGELSRHIQEARMGYAVGQNTWIDAGVFFAHVGSESWISKDNLTLTRSLVAEFSPYYLSGIKLTHAWSERLVLQLLLTNGWQNMSENNTDKSLGTGIEYSLDKVILVYNTILGNEISGDLNETPRNSELRHFHNFIVKSKSLERIEWVVQADVGFQRKPNSSSYSSWWGTTGMARYKLNETQKISGRIEHFEDPDQIVLVTGATEALNATGASIGFDQILDEDFLWRNEIRYLSATDSVFPEGTNSTSKENTTLTTSLAFSF</sequence>
<dbReference type="EMBL" id="CP003537">
    <property type="protein sequence ID" value="AGH94874.1"/>
    <property type="molecule type" value="Genomic_DNA"/>
</dbReference>
<evidence type="ECO:0008006" key="3">
    <source>
        <dbReference type="Google" id="ProtNLM"/>
    </source>
</evidence>